<dbReference type="GO" id="GO:0043683">
    <property type="term" value="P:type IV pilus assembly"/>
    <property type="evidence" value="ECO:0007669"/>
    <property type="project" value="InterPro"/>
</dbReference>
<dbReference type="PANTHER" id="PTHR30093">
    <property type="entry name" value="GENERAL SECRETION PATHWAY PROTEIN G"/>
    <property type="match status" value="1"/>
</dbReference>
<dbReference type="AlphaFoldDB" id="A0AA42I9U0"/>
<dbReference type="Pfam" id="PF07963">
    <property type="entry name" value="N_methyl"/>
    <property type="match status" value="1"/>
</dbReference>
<dbReference type="Proteomes" id="UP001159329">
    <property type="component" value="Unassembled WGS sequence"/>
</dbReference>
<feature type="transmembrane region" description="Helical" evidence="3">
    <location>
        <begin position="12"/>
        <end position="33"/>
    </location>
</feature>
<gene>
    <name evidence="4" type="ORF">N7644_10045</name>
</gene>
<dbReference type="RefSeq" id="WP_279695289.1">
    <property type="nucleotide sequence ID" value="NZ_JAOEEO010000002.1"/>
</dbReference>
<protein>
    <submittedName>
        <fullName evidence="4">Prepilin-type N-terminal cleavage/methylation domain-containing protein</fullName>
    </submittedName>
</protein>
<dbReference type="PANTHER" id="PTHR30093:SF47">
    <property type="entry name" value="TYPE IV PILUS NON-CORE MINOR PILIN PILE"/>
    <property type="match status" value="1"/>
</dbReference>
<evidence type="ECO:0000256" key="2">
    <source>
        <dbReference type="SAM" id="MobiDB-lite"/>
    </source>
</evidence>
<keyword evidence="3" id="KW-1133">Transmembrane helix</keyword>
<dbReference type="PRINTS" id="PR00813">
    <property type="entry name" value="BCTERIALGSPG"/>
</dbReference>
<dbReference type="InterPro" id="IPR000983">
    <property type="entry name" value="Bac_GSPG_pilin"/>
</dbReference>
<evidence type="ECO:0000313" key="4">
    <source>
        <dbReference type="EMBL" id="MDH0564027.1"/>
    </source>
</evidence>
<dbReference type="GO" id="GO:0015627">
    <property type="term" value="C:type II protein secretion system complex"/>
    <property type="evidence" value="ECO:0007669"/>
    <property type="project" value="InterPro"/>
</dbReference>
<feature type="region of interest" description="Disordered" evidence="2">
    <location>
        <begin position="139"/>
        <end position="159"/>
    </location>
</feature>
<dbReference type="SUPFAM" id="SSF54523">
    <property type="entry name" value="Pili subunits"/>
    <property type="match status" value="1"/>
</dbReference>
<sequence>MVKHEQCRCARGFTLIELMIVVAIIGILAAIAYPSYQEYVRRTKRVDAQADMIELAGRLQRYRIANFTFLKSDGSTPIAIADVGHTGTLPTSGGAALYTLALSNVTSGTWTLTATPTGAQTGDGHLVLNHRGQRCWTKGSDKNGGTACVPSATSNWDGR</sequence>
<dbReference type="NCBIfam" id="TIGR02532">
    <property type="entry name" value="IV_pilin_GFxxxE"/>
    <property type="match status" value="1"/>
</dbReference>
<evidence type="ECO:0000256" key="3">
    <source>
        <dbReference type="SAM" id="Phobius"/>
    </source>
</evidence>
<keyword evidence="1" id="KW-0488">Methylation</keyword>
<dbReference type="Gene3D" id="3.30.700.10">
    <property type="entry name" value="Glycoprotein, Type 4 Pilin"/>
    <property type="match status" value="1"/>
</dbReference>
<reference evidence="4" key="1">
    <citation type="submission" date="2022-09" db="EMBL/GenBank/DDBJ databases">
        <title>Intensive care unit water sources are persistently colonized with multi-drug resistant bacteria and are the site of extensive horizontal gene transfer of antibiotic resistance genes.</title>
        <authorList>
            <person name="Diorio-Toth L."/>
        </authorList>
    </citation>
    <scope>NUCLEOTIDE SEQUENCE</scope>
    <source>
        <strain evidence="4">GD04005</strain>
    </source>
</reference>
<name>A0AA42I9U0_9GAMM</name>
<evidence type="ECO:0000256" key="1">
    <source>
        <dbReference type="ARBA" id="ARBA00022481"/>
    </source>
</evidence>
<dbReference type="PROSITE" id="PS00409">
    <property type="entry name" value="PROKAR_NTER_METHYL"/>
    <property type="match status" value="1"/>
</dbReference>
<comment type="caution">
    <text evidence="4">The sequence shown here is derived from an EMBL/GenBank/DDBJ whole genome shotgun (WGS) entry which is preliminary data.</text>
</comment>
<dbReference type="GO" id="GO:0015628">
    <property type="term" value="P:protein secretion by the type II secretion system"/>
    <property type="evidence" value="ECO:0007669"/>
    <property type="project" value="InterPro"/>
</dbReference>
<dbReference type="InterPro" id="IPR012902">
    <property type="entry name" value="N_methyl_site"/>
</dbReference>
<organism evidence="4 5">
    <name type="scientific">Acinetobacter courvalinii</name>
    <dbReference type="NCBI Taxonomy" id="280147"/>
    <lineage>
        <taxon>Bacteria</taxon>
        <taxon>Pseudomonadati</taxon>
        <taxon>Pseudomonadota</taxon>
        <taxon>Gammaproteobacteria</taxon>
        <taxon>Moraxellales</taxon>
        <taxon>Moraxellaceae</taxon>
        <taxon>Acinetobacter</taxon>
    </lineage>
</organism>
<dbReference type="InterPro" id="IPR045584">
    <property type="entry name" value="Pilin-like"/>
</dbReference>
<keyword evidence="3" id="KW-0472">Membrane</keyword>
<dbReference type="EMBL" id="JAOEEO010000002">
    <property type="protein sequence ID" value="MDH0564027.1"/>
    <property type="molecule type" value="Genomic_DNA"/>
</dbReference>
<accession>A0AA42I9U0</accession>
<dbReference type="InterPro" id="IPR031982">
    <property type="entry name" value="PilE-like"/>
</dbReference>
<dbReference type="Pfam" id="PF16732">
    <property type="entry name" value="ComP_DUS"/>
    <property type="match status" value="1"/>
</dbReference>
<keyword evidence="3" id="KW-0812">Transmembrane</keyword>
<proteinExistence type="predicted"/>
<evidence type="ECO:0000313" key="5">
    <source>
        <dbReference type="Proteomes" id="UP001159329"/>
    </source>
</evidence>